<accession>A0AAN8G1F8</accession>
<evidence type="ECO:0000256" key="1">
    <source>
        <dbReference type="SAM" id="SignalP"/>
    </source>
</evidence>
<protein>
    <recommendedName>
        <fullName evidence="2">Receptor L-domain domain-containing protein</fullName>
    </recommendedName>
</protein>
<evidence type="ECO:0000259" key="2">
    <source>
        <dbReference type="Pfam" id="PF01030"/>
    </source>
</evidence>
<evidence type="ECO:0000313" key="3">
    <source>
        <dbReference type="EMBL" id="KAK5986619.1"/>
    </source>
</evidence>
<dbReference type="EMBL" id="WIXE01000408">
    <property type="protein sequence ID" value="KAK5986619.1"/>
    <property type="molecule type" value="Genomic_DNA"/>
</dbReference>
<organism evidence="3 4">
    <name type="scientific">Trichostrongylus colubriformis</name>
    <name type="common">Black scour worm</name>
    <dbReference type="NCBI Taxonomy" id="6319"/>
    <lineage>
        <taxon>Eukaryota</taxon>
        <taxon>Metazoa</taxon>
        <taxon>Ecdysozoa</taxon>
        <taxon>Nematoda</taxon>
        <taxon>Chromadorea</taxon>
        <taxon>Rhabditida</taxon>
        <taxon>Rhabditina</taxon>
        <taxon>Rhabditomorpha</taxon>
        <taxon>Strongyloidea</taxon>
        <taxon>Trichostrongylidae</taxon>
        <taxon>Trichostrongylus</taxon>
    </lineage>
</organism>
<dbReference type="Gene3D" id="3.80.20.20">
    <property type="entry name" value="Receptor L-domain"/>
    <property type="match status" value="2"/>
</dbReference>
<dbReference type="InterPro" id="IPR000494">
    <property type="entry name" value="Rcpt_L-dom"/>
</dbReference>
<sequence length="437" mass="49443">MSHKMQLLLLLFTFVDISDHIEGDCDFPFYIINSSTIATFANRSCIYINGSMRIDETSDVTHEELVEALHTIGYIDGVLEIVNTAFVNISFFELLHFVMSNNEKPYQLLIENNTKMESMNGALMPFALDVHILNNPLLILDCEHITHYYSDHRKIRGNRENCGCELDGPLTEAFALTLQDNCSAIYGNLVLRTDEFVEKFIRIENNLKLERLGWDALEDVSVITVQFIGNRNLCYSATELITLFSTDYVNVVEGRICEETGWPQVETNETICRISNDSRLENIPANCGILIGQVSIDEATDSSQLWRLYNVTTILGQLTIRNSSIIGLAPLWKLKRIINLALNEVAVTIESNRHMKSIYLKDIRHVYSKLPVRIQNNTAMMLLDSDCSTYNKSAGIECYGNRQNCPDIVKSASRSVDSFEHGNVLILSLIIYGSAQL</sequence>
<name>A0AAN8G1F8_TRICO</name>
<feature type="domain" description="Receptor L-domain" evidence="2">
    <location>
        <begin position="45"/>
        <end position="139"/>
    </location>
</feature>
<dbReference type="PANTHER" id="PTHR21662:SF59">
    <property type="entry name" value="RECEPTOR PROTEIN-TYROSINE KINASE"/>
    <property type="match status" value="1"/>
</dbReference>
<feature type="chain" id="PRO_5042928345" description="Receptor L-domain domain-containing protein" evidence="1">
    <location>
        <begin position="24"/>
        <end position="437"/>
    </location>
</feature>
<feature type="signal peptide" evidence="1">
    <location>
        <begin position="1"/>
        <end position="23"/>
    </location>
</feature>
<keyword evidence="1" id="KW-0732">Signal</keyword>
<dbReference type="Proteomes" id="UP001331761">
    <property type="component" value="Unassembled WGS sequence"/>
</dbReference>
<feature type="domain" description="Receptor L-domain" evidence="2">
    <location>
        <begin position="286"/>
        <end position="385"/>
    </location>
</feature>
<dbReference type="Pfam" id="PF01030">
    <property type="entry name" value="Recep_L_domain"/>
    <property type="match status" value="2"/>
</dbReference>
<dbReference type="SUPFAM" id="SSF52058">
    <property type="entry name" value="L domain-like"/>
    <property type="match status" value="3"/>
</dbReference>
<proteinExistence type="predicted"/>
<comment type="caution">
    <text evidence="3">The sequence shown here is derived from an EMBL/GenBank/DDBJ whole genome shotgun (WGS) entry which is preliminary data.</text>
</comment>
<gene>
    <name evidence="3" type="ORF">GCK32_009241</name>
</gene>
<reference evidence="3 4" key="1">
    <citation type="submission" date="2019-10" db="EMBL/GenBank/DDBJ databases">
        <title>Assembly and Annotation for the nematode Trichostrongylus colubriformis.</title>
        <authorList>
            <person name="Martin J."/>
        </authorList>
    </citation>
    <scope>NUCLEOTIDE SEQUENCE [LARGE SCALE GENOMIC DNA]</scope>
    <source>
        <strain evidence="3">G859</strain>
        <tissue evidence="3">Whole worm</tissue>
    </source>
</reference>
<evidence type="ECO:0000313" key="4">
    <source>
        <dbReference type="Proteomes" id="UP001331761"/>
    </source>
</evidence>
<dbReference type="AlphaFoldDB" id="A0AAN8G1F8"/>
<dbReference type="InterPro" id="IPR036941">
    <property type="entry name" value="Rcpt_L-dom_sf"/>
</dbReference>
<keyword evidence="4" id="KW-1185">Reference proteome</keyword>
<dbReference type="PANTHER" id="PTHR21662">
    <property type="entry name" value="RECEPTOR PROTEIN-TYROSINE KINASE"/>
    <property type="match status" value="1"/>
</dbReference>
<dbReference type="InterPro" id="IPR053079">
    <property type="entry name" value="SPS2_domain"/>
</dbReference>